<keyword evidence="1" id="KW-1133">Transmembrane helix</keyword>
<keyword evidence="1" id="KW-0812">Transmembrane</keyword>
<protein>
    <submittedName>
        <fullName evidence="2">UBA/TS-N domain protein</fullName>
    </submittedName>
</protein>
<dbReference type="RefSeq" id="WP_004456268.1">
    <property type="nucleotide sequence ID" value="NC_008261.1"/>
</dbReference>
<dbReference type="PaxDb" id="195103-CPF_1055"/>
<gene>
    <name evidence="2" type="ordered locus">CPF_1055</name>
</gene>
<dbReference type="HOGENOM" id="CLU_115782_1_0_9"/>
<name>A0A0H2YPD0_CLOP1</name>
<dbReference type="SUPFAM" id="SSF46934">
    <property type="entry name" value="UBA-like"/>
    <property type="match status" value="1"/>
</dbReference>
<reference evidence="2 3" key="1">
    <citation type="journal article" date="2006" name="Genome Res.">
        <title>Skewed genomic variability in strains of the toxigenic bacterial pathogen, Clostridium perfringens.</title>
        <authorList>
            <person name="Myers G.S."/>
            <person name="Rasko D.A."/>
            <person name="Cheung J.K."/>
            <person name="Ravel J."/>
            <person name="Seshadri R."/>
            <person name="Deboy R.T."/>
            <person name="Ren Q."/>
            <person name="Varga J."/>
            <person name="Awad M.M."/>
            <person name="Brinkac L.M."/>
            <person name="Daugherty S.C."/>
            <person name="Haft D.H."/>
            <person name="Dodson R.J."/>
            <person name="Madupu R."/>
            <person name="Nelson W.C."/>
            <person name="Rosovitz M.J."/>
            <person name="Sullivan S.A."/>
            <person name="Khouri H."/>
            <person name="Dimitrov G.I."/>
            <person name="Watkins K.L."/>
            <person name="Mulligan S."/>
            <person name="Benton J."/>
            <person name="Radune D."/>
            <person name="Fisher D.J."/>
            <person name="Atkins H.S."/>
            <person name="Hiscox T."/>
            <person name="Jost B.H."/>
            <person name="Billington S.J."/>
            <person name="Songer J.G."/>
            <person name="McClane B.A."/>
            <person name="Titball R.W."/>
            <person name="Rood J.I."/>
            <person name="Melville S.B."/>
            <person name="Paulsen I.T."/>
        </authorList>
    </citation>
    <scope>NUCLEOTIDE SEQUENCE [LARGE SCALE GENOMIC DNA]</scope>
    <source>
        <strain evidence="3">ATCC 13124 / DSM 756 / JCM 1290 / NCIMB 6125 / NCTC 8237 / S 107 / Type A</strain>
    </source>
</reference>
<dbReference type="InterPro" id="IPR009060">
    <property type="entry name" value="UBA-like_sf"/>
</dbReference>
<dbReference type="AlphaFoldDB" id="A0A0H2YPD0"/>
<dbReference type="STRING" id="195103.CPF_1055"/>
<proteinExistence type="predicted"/>
<dbReference type="Gene3D" id="1.10.8.10">
    <property type="entry name" value="DNA helicase RuvA subunit, C-terminal domain"/>
    <property type="match status" value="1"/>
</dbReference>
<feature type="transmembrane region" description="Helical" evidence="1">
    <location>
        <begin position="119"/>
        <end position="143"/>
    </location>
</feature>
<organism evidence="2 3">
    <name type="scientific">Clostridium perfringens (strain ATCC 13124 / DSM 756 / JCM 1290 / NCIMB 6125 / NCTC 8237 / Type A)</name>
    <dbReference type="NCBI Taxonomy" id="195103"/>
    <lineage>
        <taxon>Bacteria</taxon>
        <taxon>Bacillati</taxon>
        <taxon>Bacillota</taxon>
        <taxon>Clostridia</taxon>
        <taxon>Eubacteriales</taxon>
        <taxon>Clostridiaceae</taxon>
        <taxon>Clostridium</taxon>
    </lineage>
</organism>
<evidence type="ECO:0000256" key="1">
    <source>
        <dbReference type="SAM" id="Phobius"/>
    </source>
</evidence>
<evidence type="ECO:0000313" key="3">
    <source>
        <dbReference type="Proteomes" id="UP000001823"/>
    </source>
</evidence>
<dbReference type="KEGG" id="cpf:CPF_1055"/>
<keyword evidence="3" id="KW-1185">Reference proteome</keyword>
<dbReference type="eggNOG" id="COG1308">
    <property type="taxonomic scope" value="Bacteria"/>
</dbReference>
<sequence length="182" mass="21214">MEKLKLVDKLKNKANISYEEAKDALEKSNWDMLEAMLYLEAHGKVQKPSLSIFYTNESKESYNENGEEVNLKKDTNENNFENKNSFEGVFEAICKAIDTCNNIFIEIIRNSRVILKIPFTVLIVLLFFAFWIVIPLMIIGLFFNMEFLVSSKKIDVDKINKVFKETSKVVKDVKDKFTNHMH</sequence>
<keyword evidence="1" id="KW-0472">Membrane</keyword>
<dbReference type="Proteomes" id="UP000001823">
    <property type="component" value="Chromosome"/>
</dbReference>
<dbReference type="CDD" id="cd14360">
    <property type="entry name" value="UBA_NAC_like_bac"/>
    <property type="match status" value="1"/>
</dbReference>
<evidence type="ECO:0000313" key="2">
    <source>
        <dbReference type="EMBL" id="ABG82651.1"/>
    </source>
</evidence>
<dbReference type="EMBL" id="CP000246">
    <property type="protein sequence ID" value="ABG82651.1"/>
    <property type="molecule type" value="Genomic_DNA"/>
</dbReference>
<accession>A0A0H2YPD0</accession>